<dbReference type="Gene3D" id="1.10.8.60">
    <property type="match status" value="1"/>
</dbReference>
<keyword evidence="2" id="KW-0067">ATP-binding</keyword>
<evidence type="ECO:0000259" key="4">
    <source>
        <dbReference type="Pfam" id="PF09336"/>
    </source>
</evidence>
<protein>
    <recommendedName>
        <fullName evidence="4">Spastin/Vps4 C-terminal domain-containing protein</fullName>
    </recommendedName>
</protein>
<sequence>MAHTRVSVWRSNLGKQLKKMTELTPRQPSSILLGTRKKTETTVDGPPRSSEEGTVANAANVHQERLKEYHKRMDASMMSMRRKIAGLRPDQIRQLPKEELDLPVSVQDFDEALDKCNKSVSREDLNKYEKWMKEFGST</sequence>
<accession>A0A7R9IGH9</accession>
<feature type="region of interest" description="Disordered" evidence="3">
    <location>
        <begin position="20"/>
        <end position="59"/>
    </location>
</feature>
<organism evidence="5">
    <name type="scientific">Timema tahoe</name>
    <dbReference type="NCBI Taxonomy" id="61484"/>
    <lineage>
        <taxon>Eukaryota</taxon>
        <taxon>Metazoa</taxon>
        <taxon>Ecdysozoa</taxon>
        <taxon>Arthropoda</taxon>
        <taxon>Hexapoda</taxon>
        <taxon>Insecta</taxon>
        <taxon>Pterygota</taxon>
        <taxon>Neoptera</taxon>
        <taxon>Polyneoptera</taxon>
        <taxon>Phasmatodea</taxon>
        <taxon>Timematodea</taxon>
        <taxon>Timematoidea</taxon>
        <taxon>Timematidae</taxon>
        <taxon>Timema</taxon>
    </lineage>
</organism>
<dbReference type="GO" id="GO:0005524">
    <property type="term" value="F:ATP binding"/>
    <property type="evidence" value="ECO:0007669"/>
    <property type="project" value="UniProtKB-KW"/>
</dbReference>
<dbReference type="InterPro" id="IPR015415">
    <property type="entry name" value="Spast_Vps4_C"/>
</dbReference>
<reference evidence="5" key="1">
    <citation type="submission" date="2020-11" db="EMBL/GenBank/DDBJ databases">
        <authorList>
            <person name="Tran Van P."/>
        </authorList>
    </citation>
    <scope>NUCLEOTIDE SEQUENCE</scope>
</reference>
<feature type="domain" description="Spastin/Vps4 C-terminal" evidence="4">
    <location>
        <begin position="94"/>
        <end position="136"/>
    </location>
</feature>
<evidence type="ECO:0000256" key="3">
    <source>
        <dbReference type="SAM" id="MobiDB-lite"/>
    </source>
</evidence>
<evidence type="ECO:0000256" key="2">
    <source>
        <dbReference type="ARBA" id="ARBA00022840"/>
    </source>
</evidence>
<keyword evidence="1" id="KW-0547">Nucleotide-binding</keyword>
<evidence type="ECO:0000256" key="1">
    <source>
        <dbReference type="ARBA" id="ARBA00022741"/>
    </source>
</evidence>
<dbReference type="EMBL" id="OE001935">
    <property type="protein sequence ID" value="CAD7457840.1"/>
    <property type="molecule type" value="Genomic_DNA"/>
</dbReference>
<proteinExistence type="predicted"/>
<dbReference type="AlphaFoldDB" id="A0A7R9IGH9"/>
<name>A0A7R9IGH9_9NEOP</name>
<dbReference type="Pfam" id="PF09336">
    <property type="entry name" value="Vps4_C"/>
    <property type="match status" value="1"/>
</dbReference>
<gene>
    <name evidence="5" type="ORF">TTEB3V08_LOCUS5830</name>
</gene>
<evidence type="ECO:0000313" key="5">
    <source>
        <dbReference type="EMBL" id="CAD7457840.1"/>
    </source>
</evidence>